<evidence type="ECO:0000313" key="1">
    <source>
        <dbReference type="EMBL" id="ODQ91126.1"/>
    </source>
</evidence>
<sequence length="145" mass="16152">MARLLQGNVRVEGVDHEDFTANEHPTDKLRNFQIVLEPGQPEQNIQIEPVKWGGECRVEVELNARPVDASTAKLSGEARFYEGGSEQTDELEDTQSIDFTVPRTLGASPPRQHHVSLRNTVLLGAEDTADVFLTVSNRLIETDDE</sequence>
<reference evidence="2" key="1">
    <citation type="submission" date="2016-09" db="EMBL/GenBank/DDBJ databases">
        <authorList>
            <person name="Greninger A.L."/>
            <person name="Jerome K.R."/>
            <person name="Mcnair B."/>
            <person name="Wallis C."/>
            <person name="Fang F."/>
        </authorList>
    </citation>
    <scope>NUCLEOTIDE SEQUENCE [LARGE SCALE GENOMIC DNA]</scope>
    <source>
        <strain evidence="2">M6</strain>
    </source>
</reference>
<comment type="caution">
    <text evidence="1">The sequence shown here is derived from an EMBL/GenBank/DDBJ whole genome shotgun (WGS) entry which is preliminary data.</text>
</comment>
<name>A0A1E3RML2_MYCFV</name>
<accession>A0A1E3RML2</accession>
<organism evidence="1 2">
    <name type="scientific">Mycolicibacterium flavescens</name>
    <name type="common">Mycobacterium flavescens</name>
    <dbReference type="NCBI Taxonomy" id="1776"/>
    <lineage>
        <taxon>Bacteria</taxon>
        <taxon>Bacillati</taxon>
        <taxon>Actinomycetota</taxon>
        <taxon>Actinomycetes</taxon>
        <taxon>Mycobacteriales</taxon>
        <taxon>Mycobacteriaceae</taxon>
        <taxon>Mycolicibacterium</taxon>
    </lineage>
</organism>
<dbReference type="Proteomes" id="UP000094053">
    <property type="component" value="Unassembled WGS sequence"/>
</dbReference>
<dbReference type="OrthoDB" id="514320at2"/>
<proteinExistence type="predicted"/>
<dbReference type="STRING" id="1776.BHQ18_06940"/>
<dbReference type="AlphaFoldDB" id="A0A1E3RML2"/>
<dbReference type="RefSeq" id="WP_069412860.1">
    <property type="nucleotide sequence ID" value="NZ_JACKUL010000024.1"/>
</dbReference>
<keyword evidence="2" id="KW-1185">Reference proteome</keyword>
<dbReference type="EMBL" id="MIHA01000004">
    <property type="protein sequence ID" value="ODQ91126.1"/>
    <property type="molecule type" value="Genomic_DNA"/>
</dbReference>
<gene>
    <name evidence="1" type="ORF">BHQ18_06940</name>
</gene>
<protein>
    <submittedName>
        <fullName evidence="1">Uncharacterized protein</fullName>
    </submittedName>
</protein>
<evidence type="ECO:0000313" key="2">
    <source>
        <dbReference type="Proteomes" id="UP000094053"/>
    </source>
</evidence>